<proteinExistence type="predicted"/>
<name>B8C9K5_THAPS</name>
<dbReference type="InParanoid" id="B8C9K5"/>
<gene>
    <name evidence="1" type="ORF">THAPSDRAFT_8469</name>
</gene>
<keyword evidence="2" id="KW-1185">Reference proteome</keyword>
<dbReference type="GeneID" id="7445922"/>
<organism evidence="1 2">
    <name type="scientific">Thalassiosira pseudonana</name>
    <name type="common">Marine diatom</name>
    <name type="synonym">Cyclotella nana</name>
    <dbReference type="NCBI Taxonomy" id="35128"/>
    <lineage>
        <taxon>Eukaryota</taxon>
        <taxon>Sar</taxon>
        <taxon>Stramenopiles</taxon>
        <taxon>Ochrophyta</taxon>
        <taxon>Bacillariophyta</taxon>
        <taxon>Coscinodiscophyceae</taxon>
        <taxon>Thalassiosirophycidae</taxon>
        <taxon>Thalassiosirales</taxon>
        <taxon>Thalassiosiraceae</taxon>
        <taxon>Thalassiosira</taxon>
    </lineage>
</organism>
<protein>
    <submittedName>
        <fullName evidence="1">Uncharacterized protein</fullName>
    </submittedName>
</protein>
<dbReference type="KEGG" id="tps:THAPSDRAFT_8469"/>
<dbReference type="AlphaFoldDB" id="B8C9K5"/>
<evidence type="ECO:0000313" key="2">
    <source>
        <dbReference type="Proteomes" id="UP000001449"/>
    </source>
</evidence>
<dbReference type="Proteomes" id="UP000001449">
    <property type="component" value="Chromosome 10"/>
</dbReference>
<dbReference type="EMBL" id="CM000646">
    <property type="protein sequence ID" value="EED90057.1"/>
    <property type="molecule type" value="Genomic_DNA"/>
</dbReference>
<dbReference type="HOGENOM" id="CLU_853881_0_0_1"/>
<reference evidence="1 2" key="1">
    <citation type="journal article" date="2004" name="Science">
        <title>The genome of the diatom Thalassiosira pseudonana: ecology, evolution, and metabolism.</title>
        <authorList>
            <person name="Armbrust E.V."/>
            <person name="Berges J.A."/>
            <person name="Bowler C."/>
            <person name="Green B.R."/>
            <person name="Martinez D."/>
            <person name="Putnam N.H."/>
            <person name="Zhou S."/>
            <person name="Allen A.E."/>
            <person name="Apt K.E."/>
            <person name="Bechner M."/>
            <person name="Brzezinski M.A."/>
            <person name="Chaal B.K."/>
            <person name="Chiovitti A."/>
            <person name="Davis A.K."/>
            <person name="Demarest M.S."/>
            <person name="Detter J.C."/>
            <person name="Glavina T."/>
            <person name="Goodstein D."/>
            <person name="Hadi M.Z."/>
            <person name="Hellsten U."/>
            <person name="Hildebrand M."/>
            <person name="Jenkins B.D."/>
            <person name="Jurka J."/>
            <person name="Kapitonov V.V."/>
            <person name="Kroger N."/>
            <person name="Lau W.W."/>
            <person name="Lane T.W."/>
            <person name="Larimer F.W."/>
            <person name="Lippmeier J.C."/>
            <person name="Lucas S."/>
            <person name="Medina M."/>
            <person name="Montsant A."/>
            <person name="Obornik M."/>
            <person name="Parker M.S."/>
            <person name="Palenik B."/>
            <person name="Pazour G.J."/>
            <person name="Richardson P.M."/>
            <person name="Rynearson T.A."/>
            <person name="Saito M.A."/>
            <person name="Schwartz D.C."/>
            <person name="Thamatrakoln K."/>
            <person name="Valentin K."/>
            <person name="Vardi A."/>
            <person name="Wilkerson F.P."/>
            <person name="Rokhsar D.S."/>
        </authorList>
    </citation>
    <scope>NUCLEOTIDE SEQUENCE [LARGE SCALE GENOMIC DNA]</scope>
    <source>
        <strain evidence="1 2">CCMP1335</strain>
    </source>
</reference>
<sequence length="326" mass="36210">MTTSTANLPNELQFQGDNLYEAINCIGDDWDLHDLEDLLDIVGTRGTAEERAISAILEVEGLVHDTQDLQLHDVQAADASAVVRAWSDDELFLDDVDIAHDVMGENGDADVPQDEEMMDDVDVATVVVPSPLQDAQGIASHDVVLAVNVGNTVVPPRQVEEVVMAAPAPVQSILHVQQPPRHLAARDVNEEEVLMFSLHHPSVVNFNPVEILVQREVLEVYTIPKSKNIVGFRCHFCKHQSRENRPKVSNFVPHSTSGIYRGYCRFQQKHLIRCTRIPLDIRETVARHKAMGSLRNNEAGWGESARRIGLRDSPTKGIIYCPELAA</sequence>
<dbReference type="PaxDb" id="35128-Thaps8469"/>
<accession>B8C9K5</accession>
<evidence type="ECO:0000313" key="1">
    <source>
        <dbReference type="EMBL" id="EED90057.1"/>
    </source>
</evidence>
<dbReference type="RefSeq" id="XP_002292861.1">
    <property type="nucleotide sequence ID" value="XM_002292825.1"/>
</dbReference>
<reference evidence="1 2" key="2">
    <citation type="journal article" date="2008" name="Nature">
        <title>The Phaeodactylum genome reveals the evolutionary history of diatom genomes.</title>
        <authorList>
            <person name="Bowler C."/>
            <person name="Allen A.E."/>
            <person name="Badger J.H."/>
            <person name="Grimwood J."/>
            <person name="Jabbari K."/>
            <person name="Kuo A."/>
            <person name="Maheswari U."/>
            <person name="Martens C."/>
            <person name="Maumus F."/>
            <person name="Otillar R.P."/>
            <person name="Rayko E."/>
            <person name="Salamov A."/>
            <person name="Vandepoele K."/>
            <person name="Beszteri B."/>
            <person name="Gruber A."/>
            <person name="Heijde M."/>
            <person name="Katinka M."/>
            <person name="Mock T."/>
            <person name="Valentin K."/>
            <person name="Verret F."/>
            <person name="Berges J.A."/>
            <person name="Brownlee C."/>
            <person name="Cadoret J.P."/>
            <person name="Chiovitti A."/>
            <person name="Choi C.J."/>
            <person name="Coesel S."/>
            <person name="De Martino A."/>
            <person name="Detter J.C."/>
            <person name="Durkin C."/>
            <person name="Falciatore A."/>
            <person name="Fournet J."/>
            <person name="Haruta M."/>
            <person name="Huysman M.J."/>
            <person name="Jenkins B.D."/>
            <person name="Jiroutova K."/>
            <person name="Jorgensen R.E."/>
            <person name="Joubert Y."/>
            <person name="Kaplan A."/>
            <person name="Kroger N."/>
            <person name="Kroth P.G."/>
            <person name="La Roche J."/>
            <person name="Lindquist E."/>
            <person name="Lommer M."/>
            <person name="Martin-Jezequel V."/>
            <person name="Lopez P.J."/>
            <person name="Lucas S."/>
            <person name="Mangogna M."/>
            <person name="McGinnis K."/>
            <person name="Medlin L.K."/>
            <person name="Montsant A."/>
            <person name="Oudot-Le Secq M.P."/>
            <person name="Napoli C."/>
            <person name="Obornik M."/>
            <person name="Parker M.S."/>
            <person name="Petit J.L."/>
            <person name="Porcel B.M."/>
            <person name="Poulsen N."/>
            <person name="Robison M."/>
            <person name="Rychlewski L."/>
            <person name="Rynearson T.A."/>
            <person name="Schmutz J."/>
            <person name="Shapiro H."/>
            <person name="Siaut M."/>
            <person name="Stanley M."/>
            <person name="Sussman M.R."/>
            <person name="Taylor A.R."/>
            <person name="Vardi A."/>
            <person name="von Dassow P."/>
            <person name="Vyverman W."/>
            <person name="Willis A."/>
            <person name="Wyrwicz L.S."/>
            <person name="Rokhsar D.S."/>
            <person name="Weissenbach J."/>
            <person name="Armbrust E.V."/>
            <person name="Green B.R."/>
            <person name="Van de Peer Y."/>
            <person name="Grigoriev I.V."/>
        </authorList>
    </citation>
    <scope>NUCLEOTIDE SEQUENCE [LARGE SCALE GENOMIC DNA]</scope>
    <source>
        <strain evidence="1 2">CCMP1335</strain>
    </source>
</reference>